<protein>
    <submittedName>
        <fullName evidence="2">3255_t:CDS:1</fullName>
    </submittedName>
</protein>
<evidence type="ECO:0000313" key="2">
    <source>
        <dbReference type="EMBL" id="CAG8830067.1"/>
    </source>
</evidence>
<dbReference type="Proteomes" id="UP000789901">
    <property type="component" value="Unassembled WGS sequence"/>
</dbReference>
<keyword evidence="3" id="KW-1185">Reference proteome</keyword>
<proteinExistence type="predicted"/>
<evidence type="ECO:0000313" key="3">
    <source>
        <dbReference type="Proteomes" id="UP000789901"/>
    </source>
</evidence>
<reference evidence="2 3" key="1">
    <citation type="submission" date="2021-06" db="EMBL/GenBank/DDBJ databases">
        <authorList>
            <person name="Kallberg Y."/>
            <person name="Tangrot J."/>
            <person name="Rosling A."/>
        </authorList>
    </citation>
    <scope>NUCLEOTIDE SEQUENCE [LARGE SCALE GENOMIC DNA]</scope>
    <source>
        <strain evidence="2 3">120-4 pot B 10/14</strain>
    </source>
</reference>
<keyword evidence="1" id="KW-0175">Coiled coil</keyword>
<organism evidence="2 3">
    <name type="scientific">Gigaspora margarita</name>
    <dbReference type="NCBI Taxonomy" id="4874"/>
    <lineage>
        <taxon>Eukaryota</taxon>
        <taxon>Fungi</taxon>
        <taxon>Fungi incertae sedis</taxon>
        <taxon>Mucoromycota</taxon>
        <taxon>Glomeromycotina</taxon>
        <taxon>Glomeromycetes</taxon>
        <taxon>Diversisporales</taxon>
        <taxon>Gigasporaceae</taxon>
        <taxon>Gigaspora</taxon>
    </lineage>
</organism>
<sequence length="47" mass="5547">IRQYAKENIKNVKLINTELNVKIEQIAKENVEVKARVVNLEQKQLQK</sequence>
<gene>
    <name evidence="2" type="ORF">GMARGA_LOCUS30189</name>
</gene>
<feature type="coiled-coil region" evidence="1">
    <location>
        <begin position="16"/>
        <end position="43"/>
    </location>
</feature>
<accession>A0ABN7WEZ7</accession>
<feature type="non-terminal residue" evidence="2">
    <location>
        <position position="1"/>
    </location>
</feature>
<name>A0ABN7WEZ7_GIGMA</name>
<dbReference type="EMBL" id="CAJVQB010042049">
    <property type="protein sequence ID" value="CAG8830067.1"/>
    <property type="molecule type" value="Genomic_DNA"/>
</dbReference>
<comment type="caution">
    <text evidence="2">The sequence shown here is derived from an EMBL/GenBank/DDBJ whole genome shotgun (WGS) entry which is preliminary data.</text>
</comment>
<evidence type="ECO:0000256" key="1">
    <source>
        <dbReference type="SAM" id="Coils"/>
    </source>
</evidence>